<feature type="transmembrane region" description="Helical" evidence="1">
    <location>
        <begin position="174"/>
        <end position="196"/>
    </location>
</feature>
<evidence type="ECO:0000313" key="2">
    <source>
        <dbReference type="EMBL" id="GED06656.1"/>
    </source>
</evidence>
<keyword evidence="1" id="KW-1133">Transmembrane helix</keyword>
<dbReference type="Proteomes" id="UP000316612">
    <property type="component" value="Unassembled WGS sequence"/>
</dbReference>
<keyword evidence="1" id="KW-0812">Transmembrane</keyword>
<name>A0A4Y4DP07_GLUUR</name>
<dbReference type="RefSeq" id="WP_141364922.1">
    <property type="nucleotide sequence ID" value="NZ_BAAAJL010000013.1"/>
</dbReference>
<evidence type="ECO:0000256" key="1">
    <source>
        <dbReference type="SAM" id="Phobius"/>
    </source>
</evidence>
<feature type="transmembrane region" description="Helical" evidence="1">
    <location>
        <begin position="148"/>
        <end position="168"/>
    </location>
</feature>
<comment type="caution">
    <text evidence="2">The sequence shown here is derived from an EMBL/GenBank/DDBJ whole genome shotgun (WGS) entry which is preliminary data.</text>
</comment>
<feature type="transmembrane region" description="Helical" evidence="1">
    <location>
        <begin position="290"/>
        <end position="311"/>
    </location>
</feature>
<feature type="transmembrane region" description="Helical" evidence="1">
    <location>
        <begin position="21"/>
        <end position="41"/>
    </location>
</feature>
<accession>A0A4Y4DP07</accession>
<reference evidence="2 3" key="1">
    <citation type="submission" date="2019-06" db="EMBL/GenBank/DDBJ databases">
        <title>Whole genome shotgun sequence of Glutamicibacter uratoxydans NBRC 15515.</title>
        <authorList>
            <person name="Hosoyama A."/>
            <person name="Uohara A."/>
            <person name="Ohji S."/>
            <person name="Ichikawa N."/>
        </authorList>
    </citation>
    <scope>NUCLEOTIDE SEQUENCE [LARGE SCALE GENOMIC DNA]</scope>
    <source>
        <strain evidence="2 3">NBRC 15515</strain>
    </source>
</reference>
<feature type="transmembrane region" description="Helical" evidence="1">
    <location>
        <begin position="217"/>
        <end position="234"/>
    </location>
</feature>
<feature type="transmembrane region" description="Helical" evidence="1">
    <location>
        <begin position="53"/>
        <end position="73"/>
    </location>
</feature>
<proteinExistence type="predicted"/>
<keyword evidence="1" id="KW-0472">Membrane</keyword>
<protein>
    <recommendedName>
        <fullName evidence="4">EamA domain-containing protein</fullName>
    </recommendedName>
</protein>
<dbReference type="AlphaFoldDB" id="A0A4Y4DP07"/>
<feature type="transmembrane region" description="Helical" evidence="1">
    <location>
        <begin position="94"/>
        <end position="112"/>
    </location>
</feature>
<dbReference type="OrthoDB" id="4410025at2"/>
<gene>
    <name evidence="2" type="ORF">AUR04nite_21880</name>
</gene>
<dbReference type="EMBL" id="BJNY01000011">
    <property type="protein sequence ID" value="GED06656.1"/>
    <property type="molecule type" value="Genomic_DNA"/>
</dbReference>
<keyword evidence="3" id="KW-1185">Reference proteome</keyword>
<feature type="transmembrane region" description="Helical" evidence="1">
    <location>
        <begin position="240"/>
        <end position="260"/>
    </location>
</feature>
<organism evidence="2 3">
    <name type="scientific">Glutamicibacter uratoxydans</name>
    <name type="common">Arthrobacter uratoxydans</name>
    <dbReference type="NCBI Taxonomy" id="43667"/>
    <lineage>
        <taxon>Bacteria</taxon>
        <taxon>Bacillati</taxon>
        <taxon>Actinomycetota</taxon>
        <taxon>Actinomycetes</taxon>
        <taxon>Micrococcales</taxon>
        <taxon>Micrococcaceae</taxon>
        <taxon>Glutamicibacter</taxon>
    </lineage>
</organism>
<evidence type="ECO:0008006" key="4">
    <source>
        <dbReference type="Google" id="ProtNLM"/>
    </source>
</evidence>
<evidence type="ECO:0000313" key="3">
    <source>
        <dbReference type="Proteomes" id="UP000316612"/>
    </source>
</evidence>
<sequence length="317" mass="32261">MNQSPATSPARAGEQHCAPKAASLWLGLAVVAAAVLWQGIGTAVVGRFVEPELGTFATFTAFLSASIIALILSRFSGARRSGKSAANSLKPADWLKLNLVTAGAFACFYVSATMIPATAASVIETGLGPIAVALAMFLFHRGVSARTLLHPVAVLLAAAAVAWFVFAAQKADNGYLVLGIGLSAAAGLCAAGVLLVSRQLAERGISASAMSVARFHLAWMLCGLLSLPSLLAGTPEIGELLGIAALSVFAISAPILLLQWGITLAKPLHSAIIISALPAVVLATDTLLGAALTGSIAAAMGVLVGILLLGLRRVPKR</sequence>